<dbReference type="EMBL" id="AP028916">
    <property type="protein sequence ID" value="BES97845.1"/>
    <property type="molecule type" value="Genomic_DNA"/>
</dbReference>
<proteinExistence type="predicted"/>
<protein>
    <submittedName>
        <fullName evidence="2">DAZ associated protein 2</fullName>
    </submittedName>
</protein>
<evidence type="ECO:0000313" key="2">
    <source>
        <dbReference type="EMBL" id="BES97845.1"/>
    </source>
</evidence>
<keyword evidence="3" id="KW-1185">Reference proteome</keyword>
<accession>A0ABN7B3T5</accession>
<feature type="region of interest" description="Disordered" evidence="1">
    <location>
        <begin position="135"/>
        <end position="157"/>
    </location>
</feature>
<name>A0ABN7B3T5_9HEMI</name>
<sequence>MSEKKGYPAAPQAPAGYVPAPPHPAAAAAYAASAAPQQLAGSPYTVYQQLYPGQAPPTYDSQIPAIMAAQQFNSQMYPHVGMSSAMYSQAANPAGYYASAFTPMQAYYHPLAYSYPQPQLRPAIMIPNGYDPGARKKAASSPDLVKEGTPFGSDLGNEKNQLEMKIAVLMKQSPIKAQFPTNP</sequence>
<reference evidence="2 3" key="1">
    <citation type="submission" date="2023-09" db="EMBL/GenBank/DDBJ databases">
        <title>Nesidiocoris tenuis whole genome shotgun sequence.</title>
        <authorList>
            <person name="Shibata T."/>
            <person name="Shimoda M."/>
            <person name="Kobayashi T."/>
            <person name="Uehara T."/>
        </authorList>
    </citation>
    <scope>NUCLEOTIDE SEQUENCE [LARGE SCALE GENOMIC DNA]</scope>
    <source>
        <strain evidence="2 3">Japan</strain>
    </source>
</reference>
<gene>
    <name evidence="2" type="ORF">NTJ_10659</name>
</gene>
<organism evidence="2 3">
    <name type="scientific">Nesidiocoris tenuis</name>
    <dbReference type="NCBI Taxonomy" id="355587"/>
    <lineage>
        <taxon>Eukaryota</taxon>
        <taxon>Metazoa</taxon>
        <taxon>Ecdysozoa</taxon>
        <taxon>Arthropoda</taxon>
        <taxon>Hexapoda</taxon>
        <taxon>Insecta</taxon>
        <taxon>Pterygota</taxon>
        <taxon>Neoptera</taxon>
        <taxon>Paraneoptera</taxon>
        <taxon>Hemiptera</taxon>
        <taxon>Heteroptera</taxon>
        <taxon>Panheteroptera</taxon>
        <taxon>Cimicomorpha</taxon>
        <taxon>Miridae</taxon>
        <taxon>Dicyphina</taxon>
        <taxon>Nesidiocoris</taxon>
    </lineage>
</organism>
<evidence type="ECO:0000256" key="1">
    <source>
        <dbReference type="SAM" id="MobiDB-lite"/>
    </source>
</evidence>
<evidence type="ECO:0000313" key="3">
    <source>
        <dbReference type="Proteomes" id="UP001307889"/>
    </source>
</evidence>
<dbReference type="Proteomes" id="UP001307889">
    <property type="component" value="Chromosome 8"/>
</dbReference>